<evidence type="ECO:0000256" key="3">
    <source>
        <dbReference type="ARBA" id="ARBA00022553"/>
    </source>
</evidence>
<evidence type="ECO:0000259" key="11">
    <source>
        <dbReference type="PROSITE" id="PS52019"/>
    </source>
</evidence>
<feature type="domain" description="PKS/mFAS DH" evidence="11">
    <location>
        <begin position="2089"/>
        <end position="2343"/>
    </location>
</feature>
<evidence type="ECO:0000256" key="2">
    <source>
        <dbReference type="ARBA" id="ARBA00022450"/>
    </source>
</evidence>
<dbReference type="Gene3D" id="3.40.47.10">
    <property type="match status" value="2"/>
</dbReference>
<dbReference type="SUPFAM" id="SSF47336">
    <property type="entry name" value="ACP-like"/>
    <property type="match status" value="2"/>
</dbReference>
<feature type="active site" description="Proton acceptor; for dehydratase activity" evidence="8">
    <location>
        <position position="167"/>
    </location>
</feature>
<dbReference type="SMART" id="SM00829">
    <property type="entry name" value="PKS_ER"/>
    <property type="match status" value="2"/>
</dbReference>
<dbReference type="Pfam" id="PF08659">
    <property type="entry name" value="KR"/>
    <property type="match status" value="2"/>
</dbReference>
<feature type="region of interest" description="N-terminal hotdog fold" evidence="8">
    <location>
        <begin position="2089"/>
        <end position="2202"/>
    </location>
</feature>
<proteinExistence type="predicted"/>
<dbReference type="InterPro" id="IPR049552">
    <property type="entry name" value="PKS_DH_N"/>
</dbReference>
<dbReference type="PROSITE" id="PS52004">
    <property type="entry name" value="KS3_2"/>
    <property type="match status" value="2"/>
</dbReference>
<dbReference type="CDD" id="cd08956">
    <property type="entry name" value="KR_3_FAS_SDR_x"/>
    <property type="match status" value="2"/>
</dbReference>
<dbReference type="SUPFAM" id="SSF52151">
    <property type="entry name" value="FabD/lysophospholipase-like"/>
    <property type="match status" value="2"/>
</dbReference>
<dbReference type="SMART" id="SM00825">
    <property type="entry name" value="PKS_KS"/>
    <property type="match status" value="2"/>
</dbReference>
<evidence type="ECO:0000313" key="13">
    <source>
        <dbReference type="Proteomes" id="UP001595765"/>
    </source>
</evidence>
<dbReference type="SMART" id="SM00826">
    <property type="entry name" value="PKS_DH"/>
    <property type="match status" value="2"/>
</dbReference>
<dbReference type="InterPro" id="IPR049551">
    <property type="entry name" value="PKS_DH_C"/>
</dbReference>
<evidence type="ECO:0000256" key="5">
    <source>
        <dbReference type="ARBA" id="ARBA00023194"/>
    </source>
</evidence>
<dbReference type="Pfam" id="PF00550">
    <property type="entry name" value="PP-binding"/>
    <property type="match status" value="2"/>
</dbReference>
<dbReference type="PROSITE" id="PS52019">
    <property type="entry name" value="PKS_MFAS_DH"/>
    <property type="match status" value="2"/>
</dbReference>
<feature type="domain" description="Carrier" evidence="9">
    <location>
        <begin position="3032"/>
        <end position="3108"/>
    </location>
</feature>
<keyword evidence="2" id="KW-0596">Phosphopantetheine</keyword>
<dbReference type="InterPro" id="IPR011032">
    <property type="entry name" value="GroES-like_sf"/>
</dbReference>
<feature type="active site" description="Proton donor; for dehydratase activity" evidence="8">
    <location>
        <position position="316"/>
    </location>
</feature>
<dbReference type="Gene3D" id="3.30.70.3290">
    <property type="match status" value="1"/>
</dbReference>
<dbReference type="Pfam" id="PF22953">
    <property type="entry name" value="SpnB_Rossmann"/>
    <property type="match status" value="2"/>
</dbReference>
<dbReference type="InterPro" id="IPR013968">
    <property type="entry name" value="PKS_KR"/>
</dbReference>
<dbReference type="InterPro" id="IPR001227">
    <property type="entry name" value="Ac_transferase_dom_sf"/>
</dbReference>
<dbReference type="InterPro" id="IPR049900">
    <property type="entry name" value="PKS_mFAS_DH"/>
</dbReference>
<keyword evidence="5" id="KW-0045">Antibiotic biosynthesis</keyword>
<feature type="domain" description="Ketosynthase family 3 (KS3)" evidence="10">
    <location>
        <begin position="1211"/>
        <end position="1632"/>
    </location>
</feature>
<dbReference type="SUPFAM" id="SSF51735">
    <property type="entry name" value="NAD(P)-binding Rossmann-fold domains"/>
    <property type="match status" value="6"/>
</dbReference>
<keyword evidence="4" id="KW-0808">Transferase</keyword>
<evidence type="ECO:0000256" key="7">
    <source>
        <dbReference type="ARBA" id="ARBA00023315"/>
    </source>
</evidence>
<dbReference type="Pfam" id="PF21089">
    <property type="entry name" value="PKS_DH_N"/>
    <property type="match status" value="2"/>
</dbReference>
<evidence type="ECO:0000256" key="8">
    <source>
        <dbReference type="PROSITE-ProRule" id="PRU01363"/>
    </source>
</evidence>
<dbReference type="InterPro" id="IPR013154">
    <property type="entry name" value="ADH-like_N"/>
</dbReference>
<dbReference type="InterPro" id="IPR055123">
    <property type="entry name" value="SpnB-like_Rossmann"/>
</dbReference>
<sequence length="3586" mass="376329">MPFFSTVTGGLIDTATLDADYWYRNLREPVRFDLAARALLDQGHGVFIEVSPHPVLVSAIEETGHHHGSDPVVTGTLRRDRDDFMSALGRLHVLGVPVDWRIPVEFPAGTAPIGVPTYAFQRQPFWLRPVPTESGDHPLLSTFVELPDGAVLSGRISLATHPWLADHAVRGSVLLPGTAYAEMVAYAGRRLGSAVEELVLESPLTLDDTPVHLQIVVGPEDDGRRPVTVYSRAGDEWLRHATGTLGGEQPLSGWDWPLDGEVLDADGLYDSFSVRGYEYGPAFQGVTAAWRVGDTVYAEVEVPAEERFTPHPALLDAALHPLAFLTESAGLPFAFTGLTLRPTEVRALRVRLSATGPDTYTVAMADLDGNPVAMITSLAVRAATAIPDSLYALDWVALESPSAGDASDLVVHRVPVPQGEPVGAAYEAALNVLAAIQDHLAGERKRLVVVTRDAVAAAPGDAVDLAHSMVAGLVRSARAEHPDRFVLVDADAQWDGDPGLIAGSEEPELAVRKGALLAPRLVRVGASLTPPAESWRLEDNGNGSIDDLALMSRPELAEPLGPGQVRIATRAAGLNFRDVLIALNVYPGEALMGGEGAGIVLEAGPGTGFQPGDRVMGLLPGAFGPVTVADHRLLARIPDDWPFARAASVPVAFLTAWYGLADLGRTGPGDRVLIHAGTGGVGMAAIQLARLLGAEVFATASPAKWDTLRQLGLTDDRIASSRTTEFEQEFPPMDVVLDSLSGEFVDASLRLLKPGGRFVEMGKTDIRDAGDYPDIVYRAFDIADAGPERLGQILETVLRSFADGSFTPLPIDVRGVRDAVDVFRHMSRADHIGKIVLTIPSRLDEGTVLITGGTGVLGGLVARHLVLDHGVRRLLLVSRSGGGAELRDELTRLGADVTVAACDAADRDALAELLASVPASHPLTAVVHAAGVLDDAVVGALTPDRLRRVSEPKVRAAWHLHELTKDLDLRAFVLFSSVAGLLGSAGQANYAAANTFLDALAGHRRALGLPANSVAWGYWAEPSGMTGHLTDADQDRLKRAGVVPLATDHALSLFDASLAADRALLAPVHLDVSALASAAAIPAALKGLVTRRAARRPVRQGALAGRLRSLPEAERLPVVLDLVTANTATVLGHRESGDVPEQQAFKELGFDSLTAVELRNRLNTATGLRLSATVTFDHPTPRRLAEHLLGEILGMAKDPTVAVPAVLAAADDPIVIVGMGCRLPGGVASPDDLWRLVADGTDAITGFPVDRGWDVERLYHPDPDHPGTSYTRSGGFLADAAGFDADFFGIAPREALAMDPQQRVLLETAWETFEHAGVDPTSLRGSRTGVFTGIWSSGYGDQTLSKAEGYLGTGAATSVTSGRIAYLLGLEGAAVSLDTACSSSLVAIHLAAQALRSGECTLALAGGVTVIATPMGFTEFSRQRGLAADGRIKSFAEGADGTAWGEGAGLVLLERLSDARRNGHQVLAVVAGSAANQDGASNGLTAPNGPSQERVILQALANAGLSPSDVDAVEAHGTGTTLGDPIEAQALLATYGQDRAEPLWLGSVKSNIGHTQAAAGVAGVIKMVMAIRHGELPRTLNIDEPTSQVDWESGDVRLLLEARSWPETGRPRRAGVSAFGISGTNAHVIIEAPDPDPAAPPAASPADIPAEPLPWLLSAKSDAALRDQSARLAEFVAAHPEADEVAVAGVLAGRARFDHRAVLLGRTRAELVGELTALAEGDPRVVSGVVGGSGRTVFVFPGQGAQWVGMGRELYGESEVFRTAIDACAAALAPYTDWSLVEVLSGGSLDRVDVVQPALFAVMVGLAELWRSYGVEPDAVVGHSQGEIAAAYVAGALSLEDAARVVALRSKALTALAGRGGMLSMALPLERAADFVALWGDRLTVAVINAPGSVVVSGEQAALDELLESCVAHDVRARVLPVDYAAHSVQVEAIRERLLTDLAGIEPRTGDVAFYSTVTAELIDTAILDADYWYRNLREPVLFDATTRLLLGSGDPSFVEISPHPVLTPALEEHDAGATTGTLRRDCGTLAEFLAATARLSVRGVEVRWPVPDGSPVPLPTYPFQRERFWLLPGGAGDVSAAGVEAVDHPLLGARVEVGEQTVLTGRLSLATHPWLADHAVMGAVLLPATAFVELVVRAAGPAVEELVLEAPLVLPEDGAVDVQVVVGAPDESGRRTVEVRSRADAWVRHATATAGGHPVAGQDLSQWPPAGAEPVTGLDDMLAAAGYEYGPEFQAVRAVWRRGDEVFAEVAVADAAGFAVHPALLDAALQPLALLADERGGVRLPFALNGIAVHRTGVSTARVRLSTVLPGTYAVAVADLSGAPVVTIEALTTRPMAQREPLYALDWIPLPAEDGVLGGEVVSPGSVAEALAAVQDFLAGPGDRLVVRTRGAVAAVPGDRVGDPEASAVWGLVRSAQSEHPGRFVLVDADDLPDGLAVGDEDQVAVRRGVAYVPRLVRAAPEALDGRLADAGTGSLDDLAFVPYPEEPLGTHEVRVAVRAAGLNFRDVLLALGVYPQSALLGSEGSGIVTEAGAEVTGLRPGDRVAGLLPGAFGRVAVADHRVLARIPDRWSFTEAAAVPVAFLTAWYGLRDLGELRAGDRVLIHAGTGGVGMAAIQLARLWGADVFATASPAKWDVLRASGLADDRIASSRTLEFADRFGPFDVVLNSLSGEFLDASLRLLAPGGRFVEMGKADVRAGVRAFDLADAGPERLGEILAEVIRLLTDGELRRPPITTWDVRRAREAFGYMSRAEHTGKIVLTVPADPDPAGTVLITGGTGTLGGHVARHLVANRGVRHLLLVSRSGGRPDLRDELTRLGARVTVATCDVSDRAALAAVLASIPVEHPLTAVVHAAGALDDALVESLTPERLAAVWEPKARAARHLHELTEHRDLRAFVLFSSAAGVLGAAGQANYAAANAYLDGLAAHRRAMGLPGVSLAWGHWAEATGLTERVSAADRERLARAGVLPMTTERGLALFDAGLDTAEPVVVTADLEVSALGDRPVFRSLVRARKPVRRTGLAAELATWPEARQREALLELIGTHAAAVLGRGDEIGAERAFKDLGFNSLTAVELRNRLSTAVGARLSATMVFDHPTPVRLAEYLREVVLGKERRTVAPVSVAVSGDPVVVVGMGCRYPGGVASAADLWGLVSGGVDAVGEFPLDRGWDLDRLYDPAGSPGTSYTRFGGFLTDVRGFDAGFFGISPREALAMDPQQRLVLETAWETFEHAGIDPASLRGSRTGVFTGIWASGYAGGVDQVSHDAEGYLSTGTATSVTSGRVSYLLGLEGPAVSVDTACSSSLVAMHLAAQALRSGECSLALAGGVTVMATPASFIDFSRQRGLAADGRSKSFAEGADGTSWGEGAGLVLLERLSDARRNGHRVLAVVRGSAVNQDGASNGLTAPNGPSQERVIVQALANAGLSASDVDAVEAHGTGTTLGDPIEAQALLATYGQDRAEPLWLGSVKSNIGHTQAAAGVAGVIKMIMAMRHGELPRTLHVDAPTSHVDWESGEVRLLSEARSWPETGRPRRAGVSAFGISGTNAHVVLEQAPSLPVESAEAEALPWLLSATSDKALRAQARRLQGFLA</sequence>
<dbReference type="InterPro" id="IPR020841">
    <property type="entry name" value="PKS_Beta-ketoAc_synthase_dom"/>
</dbReference>
<dbReference type="InterPro" id="IPR020843">
    <property type="entry name" value="ER"/>
</dbReference>
<feature type="region of interest" description="N-terminal hotdog fold" evidence="8">
    <location>
        <begin position="137"/>
        <end position="252"/>
    </location>
</feature>
<dbReference type="SUPFAM" id="SSF55048">
    <property type="entry name" value="Probable ACP-binding domain of malonyl-CoA ACP transacylase"/>
    <property type="match status" value="1"/>
</dbReference>
<dbReference type="Gene3D" id="3.40.50.720">
    <property type="entry name" value="NAD(P)-binding Rossmann-like Domain"/>
    <property type="match status" value="4"/>
</dbReference>
<feature type="domain" description="Carrier" evidence="9">
    <location>
        <begin position="1117"/>
        <end position="1192"/>
    </location>
</feature>
<dbReference type="Proteomes" id="UP001595765">
    <property type="component" value="Unassembled WGS sequence"/>
</dbReference>
<dbReference type="Pfam" id="PF00698">
    <property type="entry name" value="Acyl_transf_1"/>
    <property type="match status" value="2"/>
</dbReference>
<dbReference type="InterPro" id="IPR018201">
    <property type="entry name" value="Ketoacyl_synth_AS"/>
</dbReference>
<keyword evidence="13" id="KW-1185">Reference proteome</keyword>
<feature type="domain" description="Ketosynthase family 3 (KS3)" evidence="10">
    <location>
        <begin position="3125"/>
        <end position="3548"/>
    </location>
</feature>
<dbReference type="InterPro" id="IPR016036">
    <property type="entry name" value="Malonyl_transacylase_ACP-bd"/>
</dbReference>
<dbReference type="EMBL" id="JBHSBB010000033">
    <property type="protein sequence ID" value="MFC4036002.1"/>
    <property type="molecule type" value="Genomic_DNA"/>
</dbReference>
<dbReference type="InterPro" id="IPR057326">
    <property type="entry name" value="KR_dom"/>
</dbReference>
<gene>
    <name evidence="12" type="ORF">ACFO3J_31750</name>
</gene>
<dbReference type="CDD" id="cd05195">
    <property type="entry name" value="enoyl_red"/>
    <property type="match status" value="2"/>
</dbReference>
<dbReference type="Pfam" id="PF02801">
    <property type="entry name" value="Ketoacyl-synt_C"/>
    <property type="match status" value="2"/>
</dbReference>
<dbReference type="RefSeq" id="WP_386436935.1">
    <property type="nucleotide sequence ID" value="NZ_JBHSBB010000033.1"/>
</dbReference>
<dbReference type="InterPro" id="IPR014031">
    <property type="entry name" value="Ketoacyl_synth_C"/>
</dbReference>
<name>A0ABV8HY92_9ACTN</name>
<dbReference type="PROSITE" id="PS50075">
    <property type="entry name" value="CARRIER"/>
    <property type="match status" value="2"/>
</dbReference>
<feature type="active site" description="Proton acceptor; for dehydratase activity" evidence="8">
    <location>
        <position position="2119"/>
    </location>
</feature>
<feature type="region of interest" description="C-terminal hotdog fold" evidence="8">
    <location>
        <begin position="261"/>
        <end position="407"/>
    </location>
</feature>
<keyword evidence="7" id="KW-0012">Acyltransferase</keyword>
<dbReference type="SMART" id="SM01294">
    <property type="entry name" value="PKS_PP_betabranch"/>
    <property type="match status" value="2"/>
</dbReference>
<dbReference type="SMART" id="SM00827">
    <property type="entry name" value="PKS_AT"/>
    <property type="match status" value="1"/>
</dbReference>
<dbReference type="InterPro" id="IPR016039">
    <property type="entry name" value="Thiolase-like"/>
</dbReference>
<dbReference type="InterPro" id="IPR016035">
    <property type="entry name" value="Acyl_Trfase/lysoPLipase"/>
</dbReference>
<dbReference type="InterPro" id="IPR032821">
    <property type="entry name" value="PKS_assoc"/>
</dbReference>
<dbReference type="InterPro" id="IPR020807">
    <property type="entry name" value="PKS_DH"/>
</dbReference>
<dbReference type="InterPro" id="IPR009081">
    <property type="entry name" value="PP-bd_ACP"/>
</dbReference>
<feature type="non-terminal residue" evidence="12">
    <location>
        <position position="3586"/>
    </location>
</feature>
<dbReference type="InterPro" id="IPR050091">
    <property type="entry name" value="PKS_NRPS_Biosynth_Enz"/>
</dbReference>
<dbReference type="Gene3D" id="3.40.366.10">
    <property type="entry name" value="Malonyl-Coenzyme A Acyl Carrier Protein, domain 2"/>
    <property type="match status" value="2"/>
</dbReference>
<dbReference type="InterPro" id="IPR036291">
    <property type="entry name" value="NAD(P)-bd_dom_sf"/>
</dbReference>
<feature type="active site" description="Proton donor; for dehydratase activity" evidence="8">
    <location>
        <position position="2267"/>
    </location>
</feature>
<dbReference type="InterPro" id="IPR036736">
    <property type="entry name" value="ACP-like_sf"/>
</dbReference>
<dbReference type="Gene3D" id="3.90.180.10">
    <property type="entry name" value="Medium-chain alcohol dehydrogenases, catalytic domain"/>
    <property type="match status" value="2"/>
</dbReference>
<keyword evidence="3" id="KW-0597">Phosphoprotein</keyword>
<evidence type="ECO:0000256" key="4">
    <source>
        <dbReference type="ARBA" id="ARBA00022679"/>
    </source>
</evidence>
<dbReference type="Gene3D" id="1.10.1200.10">
    <property type="entry name" value="ACP-like"/>
    <property type="match status" value="2"/>
</dbReference>
<evidence type="ECO:0000256" key="6">
    <source>
        <dbReference type="ARBA" id="ARBA00023268"/>
    </source>
</evidence>
<evidence type="ECO:0000259" key="9">
    <source>
        <dbReference type="PROSITE" id="PS50075"/>
    </source>
</evidence>
<dbReference type="PROSITE" id="PS00606">
    <property type="entry name" value="KS3_1"/>
    <property type="match status" value="1"/>
</dbReference>
<feature type="domain" description="PKS/mFAS DH" evidence="11">
    <location>
        <begin position="137"/>
        <end position="407"/>
    </location>
</feature>
<accession>A0ABV8HY92</accession>
<dbReference type="SMART" id="SM00823">
    <property type="entry name" value="PKS_PP"/>
    <property type="match status" value="2"/>
</dbReference>
<dbReference type="Pfam" id="PF00109">
    <property type="entry name" value="ketoacyl-synt"/>
    <property type="match status" value="2"/>
</dbReference>
<dbReference type="Pfam" id="PF08240">
    <property type="entry name" value="ADH_N"/>
    <property type="match status" value="2"/>
</dbReference>
<feature type="region of interest" description="C-terminal hotdog fold" evidence="8">
    <location>
        <begin position="2213"/>
        <end position="2343"/>
    </location>
</feature>
<dbReference type="InterPro" id="IPR042104">
    <property type="entry name" value="PKS_dehydratase_sf"/>
</dbReference>
<dbReference type="PROSITE" id="PS00012">
    <property type="entry name" value="PHOSPHOPANTETHEINE"/>
    <property type="match status" value="2"/>
</dbReference>
<dbReference type="PANTHER" id="PTHR43775:SF51">
    <property type="entry name" value="INACTIVE PHENOLPHTHIOCEROL SYNTHESIS POLYKETIDE SYNTHASE TYPE I PKS1-RELATED"/>
    <property type="match status" value="1"/>
</dbReference>
<dbReference type="Pfam" id="PF16197">
    <property type="entry name" value="KAsynt_C_assoc"/>
    <property type="match status" value="2"/>
</dbReference>
<evidence type="ECO:0000313" key="12">
    <source>
        <dbReference type="EMBL" id="MFC4036002.1"/>
    </source>
</evidence>
<protein>
    <submittedName>
        <fullName evidence="12">SDR family NAD(P)-dependent oxidoreductase</fullName>
    </submittedName>
</protein>
<comment type="pathway">
    <text evidence="1">Antibiotic biosynthesis.</text>
</comment>
<dbReference type="Pfam" id="PF14765">
    <property type="entry name" value="PS-DH"/>
    <property type="match status" value="2"/>
</dbReference>
<reference evidence="13" key="1">
    <citation type="journal article" date="2019" name="Int. J. Syst. Evol. Microbiol.">
        <title>The Global Catalogue of Microorganisms (GCM) 10K type strain sequencing project: providing services to taxonomists for standard genome sequencing and annotation.</title>
        <authorList>
            <consortium name="The Broad Institute Genomics Platform"/>
            <consortium name="The Broad Institute Genome Sequencing Center for Infectious Disease"/>
            <person name="Wu L."/>
            <person name="Ma J."/>
        </authorList>
    </citation>
    <scope>NUCLEOTIDE SEQUENCE [LARGE SCALE GENOMIC DNA]</scope>
    <source>
        <strain evidence="13">CGMCC 4.7237</strain>
    </source>
</reference>
<dbReference type="InterPro" id="IPR014043">
    <property type="entry name" value="Acyl_transferase_dom"/>
</dbReference>
<dbReference type="SMART" id="SM00822">
    <property type="entry name" value="PKS_KR"/>
    <property type="match status" value="2"/>
</dbReference>
<dbReference type="InterPro" id="IPR020806">
    <property type="entry name" value="PKS_PP-bd"/>
</dbReference>
<dbReference type="CDD" id="cd00833">
    <property type="entry name" value="PKS"/>
    <property type="match status" value="2"/>
</dbReference>
<dbReference type="PANTHER" id="PTHR43775">
    <property type="entry name" value="FATTY ACID SYNTHASE"/>
    <property type="match status" value="1"/>
</dbReference>
<keyword evidence="6" id="KW-0511">Multifunctional enzyme</keyword>
<dbReference type="InterPro" id="IPR006162">
    <property type="entry name" value="Ppantetheine_attach_site"/>
</dbReference>
<comment type="caution">
    <text evidence="12">The sequence shown here is derived from an EMBL/GenBank/DDBJ whole genome shotgun (WGS) entry which is preliminary data.</text>
</comment>
<organism evidence="12 13">
    <name type="scientific">Streptomyces polygonati</name>
    <dbReference type="NCBI Taxonomy" id="1617087"/>
    <lineage>
        <taxon>Bacteria</taxon>
        <taxon>Bacillati</taxon>
        <taxon>Actinomycetota</taxon>
        <taxon>Actinomycetes</taxon>
        <taxon>Kitasatosporales</taxon>
        <taxon>Streptomycetaceae</taxon>
        <taxon>Streptomyces</taxon>
    </lineage>
</organism>
<dbReference type="SUPFAM" id="SSF50129">
    <property type="entry name" value="GroES-like"/>
    <property type="match status" value="2"/>
</dbReference>
<evidence type="ECO:0000256" key="1">
    <source>
        <dbReference type="ARBA" id="ARBA00004792"/>
    </source>
</evidence>
<dbReference type="SUPFAM" id="SSF53901">
    <property type="entry name" value="Thiolase-like"/>
    <property type="match status" value="2"/>
</dbReference>
<dbReference type="Gene3D" id="3.10.129.110">
    <property type="entry name" value="Polyketide synthase dehydratase"/>
    <property type="match status" value="2"/>
</dbReference>
<dbReference type="InterPro" id="IPR014030">
    <property type="entry name" value="Ketoacyl_synth_N"/>
</dbReference>
<evidence type="ECO:0000259" key="10">
    <source>
        <dbReference type="PROSITE" id="PS52004"/>
    </source>
</evidence>
<dbReference type="Pfam" id="PF13602">
    <property type="entry name" value="ADH_zinc_N_2"/>
    <property type="match status" value="2"/>
</dbReference>